<reference evidence="2" key="1">
    <citation type="submission" date="2018-05" db="EMBL/GenBank/DDBJ databases">
        <authorList>
            <person name="Lanie J.A."/>
            <person name="Ng W.-L."/>
            <person name="Kazmierczak K.M."/>
            <person name="Andrzejewski T.M."/>
            <person name="Davidsen T.M."/>
            <person name="Wayne K.J."/>
            <person name="Tettelin H."/>
            <person name="Glass J.I."/>
            <person name="Rusch D."/>
            <person name="Podicherti R."/>
            <person name="Tsui H.-C.T."/>
            <person name="Winkler M.E."/>
        </authorList>
    </citation>
    <scope>NUCLEOTIDE SEQUENCE</scope>
</reference>
<feature type="compositionally biased region" description="Basic and acidic residues" evidence="1">
    <location>
        <begin position="15"/>
        <end position="30"/>
    </location>
</feature>
<gene>
    <name evidence="2" type="ORF">METZ01_LOCUS404121</name>
</gene>
<sequence length="46" mass="4935">GDSHADGRRRDLRAADLHCADAAGHPDDLLPVRPRRRAPVPVEGGI</sequence>
<evidence type="ECO:0000313" key="2">
    <source>
        <dbReference type="EMBL" id="SVD51267.1"/>
    </source>
</evidence>
<feature type="non-terminal residue" evidence="2">
    <location>
        <position position="1"/>
    </location>
</feature>
<evidence type="ECO:0000256" key="1">
    <source>
        <dbReference type="SAM" id="MobiDB-lite"/>
    </source>
</evidence>
<feature type="non-terminal residue" evidence="2">
    <location>
        <position position="46"/>
    </location>
</feature>
<accession>A0A382VXP1</accession>
<protein>
    <submittedName>
        <fullName evidence="2">Uncharacterized protein</fullName>
    </submittedName>
</protein>
<name>A0A382VXP1_9ZZZZ</name>
<feature type="region of interest" description="Disordered" evidence="1">
    <location>
        <begin position="15"/>
        <end position="46"/>
    </location>
</feature>
<organism evidence="2">
    <name type="scientific">marine metagenome</name>
    <dbReference type="NCBI Taxonomy" id="408172"/>
    <lineage>
        <taxon>unclassified sequences</taxon>
        <taxon>metagenomes</taxon>
        <taxon>ecological metagenomes</taxon>
    </lineage>
</organism>
<dbReference type="AlphaFoldDB" id="A0A382VXP1"/>
<proteinExistence type="predicted"/>
<dbReference type="EMBL" id="UINC01155425">
    <property type="protein sequence ID" value="SVD51267.1"/>
    <property type="molecule type" value="Genomic_DNA"/>
</dbReference>